<dbReference type="InterPro" id="IPR007809">
    <property type="entry name" value="FlgN-like"/>
</dbReference>
<feature type="coiled-coil region" evidence="2">
    <location>
        <begin position="74"/>
        <end position="111"/>
    </location>
</feature>
<dbReference type="Gene3D" id="1.20.58.300">
    <property type="entry name" value="FlgN-like"/>
    <property type="match status" value="1"/>
</dbReference>
<keyword evidence="1" id="KW-1005">Bacterial flagellum biogenesis</keyword>
<evidence type="ECO:0000256" key="2">
    <source>
        <dbReference type="SAM" id="Coils"/>
    </source>
</evidence>
<dbReference type="InterPro" id="IPR036679">
    <property type="entry name" value="FlgN-like_sf"/>
</dbReference>
<evidence type="ECO:0000313" key="4">
    <source>
        <dbReference type="Proteomes" id="UP000643810"/>
    </source>
</evidence>
<protein>
    <submittedName>
        <fullName evidence="3">Flagellar export chaperone FlgN</fullName>
    </submittedName>
</protein>
<keyword evidence="4" id="KW-1185">Reference proteome</keyword>
<evidence type="ECO:0000256" key="1">
    <source>
        <dbReference type="ARBA" id="ARBA00022795"/>
    </source>
</evidence>
<keyword evidence="2" id="KW-0175">Coiled coil</keyword>
<accession>A0ABR7GFR9</accession>
<keyword evidence="3" id="KW-0282">Flagellum</keyword>
<organism evidence="3 4">
    <name type="scientific">Roseburia lenta</name>
    <dbReference type="NCBI Taxonomy" id="2763061"/>
    <lineage>
        <taxon>Bacteria</taxon>
        <taxon>Bacillati</taxon>
        <taxon>Bacillota</taxon>
        <taxon>Clostridia</taxon>
        <taxon>Lachnospirales</taxon>
        <taxon>Lachnospiraceae</taxon>
        <taxon>Roseburia</taxon>
    </lineage>
</organism>
<gene>
    <name evidence="3" type="primary">flgN</name>
    <name evidence="3" type="ORF">H8R94_05830</name>
</gene>
<keyword evidence="3" id="KW-0966">Cell projection</keyword>
<reference evidence="3 4" key="1">
    <citation type="submission" date="2020-08" db="EMBL/GenBank/DDBJ databases">
        <title>Genome public.</title>
        <authorList>
            <person name="Liu C."/>
            <person name="Sun Q."/>
        </authorList>
    </citation>
    <scope>NUCLEOTIDE SEQUENCE [LARGE SCALE GENOMIC DNA]</scope>
    <source>
        <strain evidence="3 4">NSJ-9</strain>
    </source>
</reference>
<dbReference type="Proteomes" id="UP000643810">
    <property type="component" value="Unassembled WGS sequence"/>
</dbReference>
<sequence length="159" mass="18852">MDEKNYIQILEDSLESKIDLLRRLQVLCQEQTEILKDPNASPEAFEENIEEKGKLIDRLSALDQGFDAFFAKVKDQLENNRDQYRDSIAHMQEMIREITQRSSNLQVLEKQNSELAKAKFSQIRTQTKEIRQSRKVVNSYYQNMMKMNTVDPQFMDRKK</sequence>
<proteinExistence type="predicted"/>
<dbReference type="Pfam" id="PF05130">
    <property type="entry name" value="FlgN"/>
    <property type="match status" value="1"/>
</dbReference>
<keyword evidence="3" id="KW-0969">Cilium</keyword>
<dbReference type="SUPFAM" id="SSF140566">
    <property type="entry name" value="FlgN-like"/>
    <property type="match status" value="1"/>
</dbReference>
<dbReference type="EMBL" id="JACOPG010000002">
    <property type="protein sequence ID" value="MBC5686127.1"/>
    <property type="molecule type" value="Genomic_DNA"/>
</dbReference>
<dbReference type="RefSeq" id="WP_186854137.1">
    <property type="nucleotide sequence ID" value="NZ_JACOPG010000002.1"/>
</dbReference>
<evidence type="ECO:0000313" key="3">
    <source>
        <dbReference type="EMBL" id="MBC5686127.1"/>
    </source>
</evidence>
<comment type="caution">
    <text evidence="3">The sequence shown here is derived from an EMBL/GenBank/DDBJ whole genome shotgun (WGS) entry which is preliminary data.</text>
</comment>
<name>A0ABR7GFR9_9FIRM</name>